<evidence type="ECO:0000256" key="12">
    <source>
        <dbReference type="SAM" id="MobiDB-lite"/>
    </source>
</evidence>
<comment type="catalytic activity">
    <reaction evidence="9 11">
        <text>ATP + H2O = ADP + phosphate + H(+)</text>
        <dbReference type="Rhea" id="RHEA:13065"/>
        <dbReference type="ChEBI" id="CHEBI:15377"/>
        <dbReference type="ChEBI" id="CHEBI:15378"/>
        <dbReference type="ChEBI" id="CHEBI:30616"/>
        <dbReference type="ChEBI" id="CHEBI:43474"/>
        <dbReference type="ChEBI" id="CHEBI:456216"/>
        <dbReference type="EC" id="5.6.2.4"/>
    </reaction>
</comment>
<gene>
    <name evidence="15" type="primary">pcrA</name>
    <name evidence="15" type="ORF">JCM31185_14900</name>
</gene>
<evidence type="ECO:0000256" key="2">
    <source>
        <dbReference type="ARBA" id="ARBA00022741"/>
    </source>
</evidence>
<feature type="domain" description="UvrD-like helicase C-terminal" evidence="14">
    <location>
        <begin position="288"/>
        <end position="583"/>
    </location>
</feature>
<dbReference type="InterPro" id="IPR000212">
    <property type="entry name" value="DNA_helicase_UvrD/REP"/>
</dbReference>
<evidence type="ECO:0000256" key="11">
    <source>
        <dbReference type="RuleBase" id="RU364053"/>
    </source>
</evidence>
<sequence>MSASTLLAGLNDKQKEAVQTTAGPLLIMAGAGSGKTRVLTHRVAYLIEEKNVMPWRILAITFTNKAAREMRERVGQLLGESGEAVWVSTFHALCVRILRRDIDRLGYNKAFTITDTGEQRTLVKRILREQNIDPKQYDPRSLLAAISNAKNELQTAADYAQAANTPFEKIAATVYDNYQRELKANQALDFDDLIMLTIELFEKAPDVLTFYQERFEYIHVDEYQDTNDAQYKLVSQLAGKYKNLCVVGDADQSIYGWRGANMNNILDFEKDYPQAHTVMLEQNYRSTQTILNAANNVIENNVLRRKKALWTDNGDGEKIAYYRAQSERDEAHYVISKIEQQMRDHHRDYGDFAILYRTNAQSRTIEDALVKSNIPYNMVGGHKFYDRKEIRDILAYLTLVVNPEDNLSFERIINEPKRGLGSGSIEKLRAFANENSWSLLAAAQNVTIANGIPARARNAFEEFGRSMADFAKMREFVSVTDLTEQLLDKTGYLPALKATHSLEDDTRVENLEEFLSVTKQFDDNYEPSTVLPTDMEAVNEPIPEGSGDKFVDFLADLALVSDLDDVDDDNGAVTLMTLHAAKGLEFPVVFLMGLEEGIFPLSRAIMENDELEEERRLAYVGITRAKEKLYLTNAFSRLLYGRTQTNPASRFIDEINPELLASENQSAGSLTSSRLKTPFDRRTEGGLSTAYRRQPVGTKATKVDRAQGTGADKVSWTAGDKVTHKKWGEGTVVKVSGEGEGAELDIAFPQEGVKRLLAAFAPITRVTK</sequence>
<keyword evidence="2 10" id="KW-0547">Nucleotide-binding</keyword>
<dbReference type="CDD" id="cd18807">
    <property type="entry name" value="SF1_C_UvrD"/>
    <property type="match status" value="2"/>
</dbReference>
<dbReference type="Pfam" id="PF00580">
    <property type="entry name" value="UvrD-helicase"/>
    <property type="match status" value="1"/>
</dbReference>
<evidence type="ECO:0000313" key="15">
    <source>
        <dbReference type="EMBL" id="GKT06203.1"/>
    </source>
</evidence>
<organism evidence="15 16">
    <name type="scientific">Furfurilactobacillus curtus</name>
    <dbReference type="NCBI Taxonomy" id="1746200"/>
    <lineage>
        <taxon>Bacteria</taxon>
        <taxon>Bacillati</taxon>
        <taxon>Bacillota</taxon>
        <taxon>Bacilli</taxon>
        <taxon>Lactobacillales</taxon>
        <taxon>Lactobacillaceae</taxon>
        <taxon>Furfurilactobacillus</taxon>
    </lineage>
</organism>
<dbReference type="InterPro" id="IPR005751">
    <property type="entry name" value="ATP-dep_DNA_helicase_PcrA"/>
</dbReference>
<keyword evidence="7" id="KW-0413">Isomerase</keyword>
<evidence type="ECO:0000313" key="16">
    <source>
        <dbReference type="Proteomes" id="UP001628078"/>
    </source>
</evidence>
<evidence type="ECO:0000256" key="7">
    <source>
        <dbReference type="ARBA" id="ARBA00023235"/>
    </source>
</evidence>
<dbReference type="EMBL" id="BQXO01000004">
    <property type="protein sequence ID" value="GKT06203.1"/>
    <property type="molecule type" value="Genomic_DNA"/>
</dbReference>
<feature type="compositionally biased region" description="Polar residues" evidence="12">
    <location>
        <begin position="663"/>
        <end position="675"/>
    </location>
</feature>
<reference evidence="15 16" key="1">
    <citation type="submission" date="2022-03" db="EMBL/GenBank/DDBJ databases">
        <title>Draft genome sequence of Furfurilactobacillus curtus JCM 31185.</title>
        <authorList>
            <person name="Suzuki S."/>
            <person name="Endo A."/>
            <person name="Kajikawa A."/>
        </authorList>
    </citation>
    <scope>NUCLEOTIDE SEQUENCE [LARGE SCALE GENOMIC DNA]</scope>
    <source>
        <strain evidence="15 16">JCM 31185</strain>
    </source>
</reference>
<keyword evidence="4 10" id="KW-0347">Helicase</keyword>
<dbReference type="Pfam" id="PF13361">
    <property type="entry name" value="UvrD_C"/>
    <property type="match status" value="1"/>
</dbReference>
<comment type="similarity">
    <text evidence="1 11">Belongs to the helicase family. UvrD subfamily.</text>
</comment>
<dbReference type="NCBIfam" id="TIGR01073">
    <property type="entry name" value="pcrA"/>
    <property type="match status" value="1"/>
</dbReference>
<dbReference type="CDD" id="cd17932">
    <property type="entry name" value="DEXQc_UvrD"/>
    <property type="match status" value="1"/>
</dbReference>
<dbReference type="InterPro" id="IPR014017">
    <property type="entry name" value="DNA_helicase_UvrD-like_C"/>
</dbReference>
<dbReference type="Proteomes" id="UP001628078">
    <property type="component" value="Unassembled WGS sequence"/>
</dbReference>
<comment type="catalytic activity">
    <reaction evidence="8">
        <text>Couples ATP hydrolysis with the unwinding of duplex DNA by translocating in the 3'-5' direction.</text>
        <dbReference type="EC" id="5.6.2.4"/>
    </reaction>
</comment>
<dbReference type="InterPro" id="IPR014016">
    <property type="entry name" value="UvrD-like_ATP-bd"/>
</dbReference>
<dbReference type="PROSITE" id="PS51198">
    <property type="entry name" value="UVRD_HELICASE_ATP_BIND"/>
    <property type="match status" value="1"/>
</dbReference>
<protein>
    <recommendedName>
        <fullName evidence="11">ATP-dependent DNA helicase</fullName>
        <ecNumber evidence="11">5.6.2.4</ecNumber>
    </recommendedName>
</protein>
<dbReference type="Gene3D" id="1.10.486.10">
    <property type="entry name" value="PCRA, domain 4"/>
    <property type="match status" value="1"/>
</dbReference>
<dbReference type="InterPro" id="IPR013986">
    <property type="entry name" value="DExx_box_DNA_helicase_dom_sf"/>
</dbReference>
<evidence type="ECO:0000256" key="3">
    <source>
        <dbReference type="ARBA" id="ARBA00022801"/>
    </source>
</evidence>
<dbReference type="EC" id="5.6.2.4" evidence="11"/>
<dbReference type="Gene3D" id="3.40.50.300">
    <property type="entry name" value="P-loop containing nucleotide triphosphate hydrolases"/>
    <property type="match status" value="2"/>
</dbReference>
<dbReference type="PANTHER" id="PTHR11070:SF2">
    <property type="entry name" value="ATP-DEPENDENT DNA HELICASE SRS2"/>
    <property type="match status" value="1"/>
</dbReference>
<feature type="binding site" evidence="10">
    <location>
        <begin position="29"/>
        <end position="36"/>
    </location>
    <ligand>
        <name>ATP</name>
        <dbReference type="ChEBI" id="CHEBI:30616"/>
    </ligand>
</feature>
<evidence type="ECO:0000256" key="5">
    <source>
        <dbReference type="ARBA" id="ARBA00022840"/>
    </source>
</evidence>
<dbReference type="SUPFAM" id="SSF52540">
    <property type="entry name" value="P-loop containing nucleoside triphosphate hydrolases"/>
    <property type="match status" value="1"/>
</dbReference>
<dbReference type="InterPro" id="IPR027417">
    <property type="entry name" value="P-loop_NTPase"/>
</dbReference>
<name>A0ABQ5JUF4_9LACO</name>
<evidence type="ECO:0000256" key="1">
    <source>
        <dbReference type="ARBA" id="ARBA00009922"/>
    </source>
</evidence>
<evidence type="ECO:0000256" key="6">
    <source>
        <dbReference type="ARBA" id="ARBA00023125"/>
    </source>
</evidence>
<keyword evidence="5 10" id="KW-0067">ATP-binding</keyword>
<proteinExistence type="inferred from homology"/>
<evidence type="ECO:0000256" key="9">
    <source>
        <dbReference type="ARBA" id="ARBA00048988"/>
    </source>
</evidence>
<evidence type="ECO:0000259" key="14">
    <source>
        <dbReference type="PROSITE" id="PS51217"/>
    </source>
</evidence>
<dbReference type="PANTHER" id="PTHR11070">
    <property type="entry name" value="UVRD / RECB / PCRA DNA HELICASE FAMILY MEMBER"/>
    <property type="match status" value="1"/>
</dbReference>
<dbReference type="RefSeq" id="WP_407884148.1">
    <property type="nucleotide sequence ID" value="NZ_BQXO01000004.1"/>
</dbReference>
<keyword evidence="6 11" id="KW-0238">DNA-binding</keyword>
<evidence type="ECO:0000259" key="13">
    <source>
        <dbReference type="PROSITE" id="PS51198"/>
    </source>
</evidence>
<evidence type="ECO:0000256" key="4">
    <source>
        <dbReference type="ARBA" id="ARBA00022806"/>
    </source>
</evidence>
<keyword evidence="16" id="KW-1185">Reference proteome</keyword>
<comment type="caution">
    <text evidence="15">The sequence shown here is derived from an EMBL/GenBank/DDBJ whole genome shotgun (WGS) entry which is preliminary data.</text>
</comment>
<dbReference type="Pfam" id="PF21196">
    <property type="entry name" value="PcrA_UvrD_tudor"/>
    <property type="match status" value="1"/>
</dbReference>
<feature type="domain" description="UvrD-like helicase ATP-binding" evidence="13">
    <location>
        <begin position="8"/>
        <end position="287"/>
    </location>
</feature>
<evidence type="ECO:0000256" key="10">
    <source>
        <dbReference type="PROSITE-ProRule" id="PRU00560"/>
    </source>
</evidence>
<accession>A0ABQ5JUF4</accession>
<keyword evidence="3 10" id="KW-0378">Hydrolase</keyword>
<evidence type="ECO:0000256" key="8">
    <source>
        <dbReference type="ARBA" id="ARBA00034617"/>
    </source>
</evidence>
<feature type="region of interest" description="Disordered" evidence="12">
    <location>
        <begin position="663"/>
        <end position="682"/>
    </location>
</feature>
<dbReference type="PROSITE" id="PS51217">
    <property type="entry name" value="UVRD_HELICASE_CTER"/>
    <property type="match status" value="1"/>
</dbReference>
<dbReference type="GO" id="GO:0004386">
    <property type="term" value="F:helicase activity"/>
    <property type="evidence" value="ECO:0007669"/>
    <property type="project" value="UniProtKB-KW"/>
</dbReference>
<dbReference type="Gene3D" id="1.10.10.160">
    <property type="match status" value="1"/>
</dbReference>